<gene>
    <name evidence="2" type="ORF">NCU07896</name>
</gene>
<dbReference type="PaxDb" id="5141-EFNCRP00000008180"/>
<dbReference type="GO" id="GO:0000781">
    <property type="term" value="C:chromosome, telomeric region"/>
    <property type="evidence" value="ECO:0007669"/>
    <property type="project" value="GOC"/>
</dbReference>
<dbReference type="AlphaFoldDB" id="Q7S880"/>
<protein>
    <submittedName>
        <fullName evidence="2">Uncharacterized protein</fullName>
    </submittedName>
</protein>
<evidence type="ECO:0000313" key="3">
    <source>
        <dbReference type="Proteomes" id="UP000001805"/>
    </source>
</evidence>
<dbReference type="STRING" id="367110.Q7S880"/>
<dbReference type="HOGENOM" id="CLU_398000_0_0_1"/>
<dbReference type="PANTHER" id="PTHR32075:SF6">
    <property type="entry name" value="ISWI CHROMATIN-REMODELING COMPLEX SUBUNIT YPL216W-RELATED"/>
    <property type="match status" value="1"/>
</dbReference>
<dbReference type="KEGG" id="ncr:NCU07896"/>
<dbReference type="PANTHER" id="PTHR32075">
    <property type="entry name" value="ISWI CHROMATIN-REMODELING COMPLEX SUBUNIT YPL216W-RELATED"/>
    <property type="match status" value="1"/>
</dbReference>
<organism evidence="2 3">
    <name type="scientific">Neurospora crassa (strain ATCC 24698 / 74-OR23-1A / CBS 708.71 / DSM 1257 / FGSC 987)</name>
    <dbReference type="NCBI Taxonomy" id="367110"/>
    <lineage>
        <taxon>Eukaryota</taxon>
        <taxon>Fungi</taxon>
        <taxon>Dikarya</taxon>
        <taxon>Ascomycota</taxon>
        <taxon>Pezizomycotina</taxon>
        <taxon>Sordariomycetes</taxon>
        <taxon>Sordariomycetidae</taxon>
        <taxon>Sordariales</taxon>
        <taxon>Sordariaceae</taxon>
        <taxon>Neurospora</taxon>
    </lineage>
</organism>
<name>Q7S880_NEUCR</name>
<keyword evidence="3" id="KW-1185">Reference proteome</keyword>
<evidence type="ECO:0000313" key="2">
    <source>
        <dbReference type="EMBL" id="EAA32549.3"/>
    </source>
</evidence>
<feature type="compositionally biased region" description="Acidic residues" evidence="1">
    <location>
        <begin position="194"/>
        <end position="217"/>
    </location>
</feature>
<sequence>MSSHNIVNQTTANRYEVSVWHEIKDYIDASLSLTTECSPSPIPFALCPLCREELDIQGIPPTSKTVGWVRDYQAEPTKHYIGPNNPIPVAGIREDRRLTTMDLAECHKYGQSKPYRKFECPVCRTDLHYTGCCCEVRPAIIPTNKSTRSIASLLALPKTFLEVSRDAPTARLDQDTTVDGTDVRQDTTDASQDSSDEEKDCPDSDENVADKENDMEDDEIIANYRRNITSAANNDNYIERKTAGSPRFSQQGPNGAIRMLTPRPVIYDIKSIRQPGFYPVMRLRAQYPDLNNPKGWDCRIVGGRLSDVVDPVCGQCMYDLTRYRWLKHKYDEVEPAWKGYNAYDSTLPDKLPNGDDLPGAGLRQFPGLSWKLAVINAYLCLDSNGRKRQPTWGRWPRELDYMLKHRGWTAGVDFVDWKKAEVMPAIHPKQSEETPRDLGAVSQFLSHLCRFFTKANKEETRDTEGPVAEDLETLALSVDWNPSQRALDNGLRLCDMEGMGPYPDWDELLEEPSWRAHGISKVPRDRWGQAFGRKVQDHVLGEWVEGHGHVILQTDKFSFCSRRRLRPTQGPREASRSRFSFWQSVSTRFTRIHIPFVIGLVLALFSVLARDWTLGVQFVDWRKASKNAEESPETDRDWTPSEQFVNSGLKLSDVEGVLFKRKPVQFLTVPNIEDDNQEVWHIPQTGEIFVTYEEYLSSSRNGRLAGLARFPATTGAVGCCMVNEYYLEIELEVQSRTVR</sequence>
<dbReference type="GO" id="GO:0005634">
    <property type="term" value="C:nucleus"/>
    <property type="evidence" value="ECO:0000318"/>
    <property type="project" value="GO_Central"/>
</dbReference>
<dbReference type="EMBL" id="CM002239">
    <property type="protein sequence ID" value="EAA32549.3"/>
    <property type="molecule type" value="Genomic_DNA"/>
</dbReference>
<dbReference type="GeneID" id="3877933"/>
<proteinExistence type="predicted"/>
<accession>Q7S880</accession>
<dbReference type="Proteomes" id="UP000001805">
    <property type="component" value="Chromosome 4, Linkage Group IV"/>
</dbReference>
<dbReference type="VEuPathDB" id="FungiDB:NCU07896"/>
<dbReference type="InParanoid" id="Q7S880"/>
<feature type="region of interest" description="Disordered" evidence="1">
    <location>
        <begin position="171"/>
        <end position="217"/>
    </location>
</feature>
<reference evidence="2 3" key="1">
    <citation type="journal article" date="2003" name="Nature">
        <title>The genome sequence of the filamentous fungus Neurospora crassa.</title>
        <authorList>
            <person name="Galagan J.E."/>
            <person name="Calvo S.E."/>
            <person name="Borkovich K.A."/>
            <person name="Selker E.U."/>
            <person name="Read N.D."/>
            <person name="Jaffe D."/>
            <person name="FitzHugh W."/>
            <person name="Ma L.J."/>
            <person name="Smirnov S."/>
            <person name="Purcell S."/>
            <person name="Rehman B."/>
            <person name="Elkins T."/>
            <person name="Engels R."/>
            <person name="Wang S."/>
            <person name="Nielsen C.B."/>
            <person name="Butler J."/>
            <person name="Endrizzi M."/>
            <person name="Qui D."/>
            <person name="Ianakiev P."/>
            <person name="Bell-Pedersen D."/>
            <person name="Nelson M.A."/>
            <person name="Werner-Washburne M."/>
            <person name="Selitrennikoff C.P."/>
            <person name="Kinsey J.A."/>
            <person name="Braun E.L."/>
            <person name="Zelter A."/>
            <person name="Schulte U."/>
            <person name="Kothe G.O."/>
            <person name="Jedd G."/>
            <person name="Mewes W."/>
            <person name="Staben C."/>
            <person name="Marcotte E."/>
            <person name="Greenberg D."/>
            <person name="Roy A."/>
            <person name="Foley K."/>
            <person name="Naylor J."/>
            <person name="Stange-Thomann N."/>
            <person name="Barrett R."/>
            <person name="Gnerre S."/>
            <person name="Kamal M."/>
            <person name="Kamvysselis M."/>
            <person name="Mauceli E."/>
            <person name="Bielke C."/>
            <person name="Rudd S."/>
            <person name="Frishman D."/>
            <person name="Krystofova S."/>
            <person name="Rasmussen C."/>
            <person name="Metzenberg R.L."/>
            <person name="Perkins D.D."/>
            <person name="Kroken S."/>
            <person name="Cogoni C."/>
            <person name="Macino G."/>
            <person name="Catcheside D."/>
            <person name="Li W."/>
            <person name="Pratt R.J."/>
            <person name="Osmani S.A."/>
            <person name="DeSouza C.P."/>
            <person name="Glass L."/>
            <person name="Orbach M.J."/>
            <person name="Berglund J.A."/>
            <person name="Voelker R."/>
            <person name="Yarden O."/>
            <person name="Plamann M."/>
            <person name="Seiler S."/>
            <person name="Dunlap J."/>
            <person name="Radford A."/>
            <person name="Aramayo R."/>
            <person name="Natvig D.O."/>
            <person name="Alex L.A."/>
            <person name="Mannhaupt G."/>
            <person name="Ebbole D.J."/>
            <person name="Freitag M."/>
            <person name="Paulsen I."/>
            <person name="Sachs M.S."/>
            <person name="Lander E.S."/>
            <person name="Nusbaum C."/>
            <person name="Birren B."/>
        </authorList>
    </citation>
    <scope>NUCLEOTIDE SEQUENCE [LARGE SCALE GENOMIC DNA]</scope>
    <source>
        <strain evidence="3">ATCC 24698 / 74-OR23-1A / CBS 708.71 / DSM 1257 / FGSC 987</strain>
    </source>
</reference>
<evidence type="ECO:0000256" key="1">
    <source>
        <dbReference type="SAM" id="MobiDB-lite"/>
    </source>
</evidence>
<dbReference type="OrthoDB" id="10355762at2759"/>
<dbReference type="GO" id="GO:0031509">
    <property type="term" value="P:subtelomeric heterochromatin formation"/>
    <property type="evidence" value="ECO:0000318"/>
    <property type="project" value="GO_Central"/>
</dbReference>
<dbReference type="RefSeq" id="XP_961785.3">
    <property type="nucleotide sequence ID" value="XM_956692.3"/>
</dbReference>